<evidence type="ECO:0000259" key="3">
    <source>
        <dbReference type="PROSITE" id="PS51186"/>
    </source>
</evidence>
<dbReference type="SUPFAM" id="SSF55729">
    <property type="entry name" value="Acyl-CoA N-acyltransferases (Nat)"/>
    <property type="match status" value="1"/>
</dbReference>
<gene>
    <name evidence="4" type="ORF">U0042_08010</name>
</gene>
<dbReference type="InterPro" id="IPR016181">
    <property type="entry name" value="Acyl_CoA_acyltransferase"/>
</dbReference>
<reference evidence="4 5" key="1">
    <citation type="submission" date="2023-12" db="EMBL/GenBank/DDBJ databases">
        <title>Genome sequencing and assembly of bacterial species from a model synthetic community.</title>
        <authorList>
            <person name="Hogle S.L."/>
        </authorList>
    </citation>
    <scope>NUCLEOTIDE SEQUENCE [LARGE SCALE GENOMIC DNA]</scope>
    <source>
        <strain evidence="4 5">HAMBI 2494</strain>
    </source>
</reference>
<sequence>MTGQTATLPIRPLTPDDVDLVCHHRHAMFVEAGKDAESLARMTPAFRAWLAPRLADGSYFGFVAMDGERAVAGIGLMEVAWPPHPLHPDQDRRGYVLNVYVEPAYRQRGLAHTLMQWADEAFSARGLRYAVLHATDMGRPLYEKLGWSQTTEMAKAVEAVRGA</sequence>
<feature type="domain" description="N-acetyltransferase" evidence="3">
    <location>
        <begin position="8"/>
        <end position="163"/>
    </location>
</feature>
<evidence type="ECO:0000313" key="5">
    <source>
        <dbReference type="Proteomes" id="UP001325479"/>
    </source>
</evidence>
<dbReference type="CDD" id="cd04301">
    <property type="entry name" value="NAT_SF"/>
    <property type="match status" value="1"/>
</dbReference>
<keyword evidence="1" id="KW-0808">Transferase</keyword>
<dbReference type="Proteomes" id="UP001325479">
    <property type="component" value="Chromosome"/>
</dbReference>
<dbReference type="Pfam" id="PF00583">
    <property type="entry name" value="Acetyltransf_1"/>
    <property type="match status" value="1"/>
</dbReference>
<dbReference type="PANTHER" id="PTHR43877">
    <property type="entry name" value="AMINOALKYLPHOSPHONATE N-ACETYLTRANSFERASE-RELATED-RELATED"/>
    <property type="match status" value="1"/>
</dbReference>
<keyword evidence="2" id="KW-0012">Acyltransferase</keyword>
<proteinExistence type="predicted"/>
<keyword evidence="5" id="KW-1185">Reference proteome</keyword>
<dbReference type="RefSeq" id="WP_114810487.1">
    <property type="nucleotide sequence ID" value="NZ_CP139965.1"/>
</dbReference>
<evidence type="ECO:0000256" key="2">
    <source>
        <dbReference type="ARBA" id="ARBA00023315"/>
    </source>
</evidence>
<dbReference type="EMBL" id="CP139965">
    <property type="protein sequence ID" value="WQD79614.1"/>
    <property type="molecule type" value="Genomic_DNA"/>
</dbReference>
<dbReference type="Gene3D" id="3.40.630.30">
    <property type="match status" value="1"/>
</dbReference>
<protein>
    <submittedName>
        <fullName evidence="4">GNAT family N-acetyltransferase</fullName>
    </submittedName>
</protein>
<dbReference type="InterPro" id="IPR000182">
    <property type="entry name" value="GNAT_dom"/>
</dbReference>
<dbReference type="PROSITE" id="PS51186">
    <property type="entry name" value="GNAT"/>
    <property type="match status" value="1"/>
</dbReference>
<evidence type="ECO:0000313" key="4">
    <source>
        <dbReference type="EMBL" id="WQD79614.1"/>
    </source>
</evidence>
<organism evidence="4 5">
    <name type="scientific">Paraburkholderia kururiensis</name>
    <dbReference type="NCBI Taxonomy" id="984307"/>
    <lineage>
        <taxon>Bacteria</taxon>
        <taxon>Pseudomonadati</taxon>
        <taxon>Pseudomonadota</taxon>
        <taxon>Betaproteobacteria</taxon>
        <taxon>Burkholderiales</taxon>
        <taxon>Burkholderiaceae</taxon>
        <taxon>Paraburkholderia</taxon>
    </lineage>
</organism>
<dbReference type="InterPro" id="IPR050832">
    <property type="entry name" value="Bact_Acetyltransf"/>
</dbReference>
<accession>A0ABZ0WQE8</accession>
<name>A0ABZ0WQE8_9BURK</name>
<evidence type="ECO:0000256" key="1">
    <source>
        <dbReference type="ARBA" id="ARBA00022679"/>
    </source>
</evidence>